<evidence type="ECO:0000256" key="4">
    <source>
        <dbReference type="SAM" id="SignalP"/>
    </source>
</evidence>
<feature type="compositionally biased region" description="Pro residues" evidence="3">
    <location>
        <begin position="123"/>
        <end position="142"/>
    </location>
</feature>
<protein>
    <submittedName>
        <fullName evidence="6">Phytocyanin domain</fullName>
    </submittedName>
</protein>
<dbReference type="Gene3D" id="2.60.40.420">
    <property type="entry name" value="Cupredoxins - blue copper proteins"/>
    <property type="match status" value="1"/>
</dbReference>
<keyword evidence="4" id="KW-0732">Signal</keyword>
<feature type="region of interest" description="Disordered" evidence="3">
    <location>
        <begin position="116"/>
        <end position="142"/>
    </location>
</feature>
<dbReference type="InterPro" id="IPR008972">
    <property type="entry name" value="Cupredoxin"/>
</dbReference>
<feature type="non-terminal residue" evidence="6">
    <location>
        <position position="142"/>
    </location>
</feature>
<dbReference type="GO" id="GO:0005886">
    <property type="term" value="C:plasma membrane"/>
    <property type="evidence" value="ECO:0007669"/>
    <property type="project" value="TreeGrafter"/>
</dbReference>
<dbReference type="SUPFAM" id="SSF49503">
    <property type="entry name" value="Cupredoxins"/>
    <property type="match status" value="1"/>
</dbReference>
<name>A0AAN8Z111_9MAGN</name>
<proteinExistence type="predicted"/>
<evidence type="ECO:0000259" key="5">
    <source>
        <dbReference type="PROSITE" id="PS51485"/>
    </source>
</evidence>
<dbReference type="AlphaFoldDB" id="A0AAN8Z111"/>
<evidence type="ECO:0000256" key="2">
    <source>
        <dbReference type="ARBA" id="ARBA00023180"/>
    </source>
</evidence>
<feature type="domain" description="Phytocyanin" evidence="5">
    <location>
        <begin position="20"/>
        <end position="114"/>
    </location>
</feature>
<comment type="caution">
    <text evidence="6">The sequence shown here is derived from an EMBL/GenBank/DDBJ whole genome shotgun (WGS) entry which is preliminary data.</text>
</comment>
<gene>
    <name evidence="6" type="ORF">RJ641_016291</name>
</gene>
<dbReference type="Proteomes" id="UP001370490">
    <property type="component" value="Unassembled WGS sequence"/>
</dbReference>
<dbReference type="EMBL" id="JBAMMX010000021">
    <property type="protein sequence ID" value="KAK6920387.1"/>
    <property type="molecule type" value="Genomic_DNA"/>
</dbReference>
<evidence type="ECO:0000313" key="7">
    <source>
        <dbReference type="Proteomes" id="UP001370490"/>
    </source>
</evidence>
<dbReference type="PANTHER" id="PTHR33021">
    <property type="entry name" value="BLUE COPPER PROTEIN"/>
    <property type="match status" value="1"/>
</dbReference>
<dbReference type="CDD" id="cd04216">
    <property type="entry name" value="Phytocyanin"/>
    <property type="match status" value="1"/>
</dbReference>
<dbReference type="Pfam" id="PF02298">
    <property type="entry name" value="Cu_bind_like"/>
    <property type="match status" value="1"/>
</dbReference>
<feature type="chain" id="PRO_5042818611" evidence="4">
    <location>
        <begin position="20"/>
        <end position="142"/>
    </location>
</feature>
<evidence type="ECO:0000313" key="6">
    <source>
        <dbReference type="EMBL" id="KAK6920387.1"/>
    </source>
</evidence>
<accession>A0AAN8Z111</accession>
<keyword evidence="2" id="KW-0325">Glycoprotein</keyword>
<sequence length="142" mass="14390">MESVVGILILVVAAPAAYATQHPVGGSSGWTTGFDYTQWANGQTFVVVFSYGSSHGVDVVSQTDFTNCNTANALQSYSGGNTIISLNSTGTIYYICPTSGHCGQGMKLAVTVGASTTPVGSNAPPPPVSPPPPPPPKSGATQ</sequence>
<dbReference type="FunFam" id="2.60.40.420:FF:000003">
    <property type="entry name" value="Blue copper"/>
    <property type="match status" value="1"/>
</dbReference>
<organism evidence="6 7">
    <name type="scientific">Dillenia turbinata</name>
    <dbReference type="NCBI Taxonomy" id="194707"/>
    <lineage>
        <taxon>Eukaryota</taxon>
        <taxon>Viridiplantae</taxon>
        <taxon>Streptophyta</taxon>
        <taxon>Embryophyta</taxon>
        <taxon>Tracheophyta</taxon>
        <taxon>Spermatophyta</taxon>
        <taxon>Magnoliopsida</taxon>
        <taxon>eudicotyledons</taxon>
        <taxon>Gunneridae</taxon>
        <taxon>Pentapetalae</taxon>
        <taxon>Dilleniales</taxon>
        <taxon>Dilleniaceae</taxon>
        <taxon>Dillenia</taxon>
    </lineage>
</organism>
<dbReference type="InterPro" id="IPR003245">
    <property type="entry name" value="Phytocyanin_dom"/>
</dbReference>
<dbReference type="PANTHER" id="PTHR33021:SF350">
    <property type="entry name" value="UCLACYANIN-2"/>
    <property type="match status" value="1"/>
</dbReference>
<dbReference type="GO" id="GO:0046872">
    <property type="term" value="F:metal ion binding"/>
    <property type="evidence" value="ECO:0007669"/>
    <property type="project" value="UniProtKB-KW"/>
</dbReference>
<feature type="signal peptide" evidence="4">
    <location>
        <begin position="1"/>
        <end position="19"/>
    </location>
</feature>
<dbReference type="GO" id="GO:0009055">
    <property type="term" value="F:electron transfer activity"/>
    <property type="evidence" value="ECO:0007669"/>
    <property type="project" value="InterPro"/>
</dbReference>
<keyword evidence="1" id="KW-0479">Metal-binding</keyword>
<dbReference type="InterPro" id="IPR039391">
    <property type="entry name" value="Phytocyanin-like"/>
</dbReference>
<reference evidence="6 7" key="1">
    <citation type="submission" date="2023-12" db="EMBL/GenBank/DDBJ databases">
        <title>A high-quality genome assembly for Dillenia turbinata (Dilleniales).</title>
        <authorList>
            <person name="Chanderbali A."/>
        </authorList>
    </citation>
    <scope>NUCLEOTIDE SEQUENCE [LARGE SCALE GENOMIC DNA]</scope>
    <source>
        <strain evidence="6">LSX21</strain>
        <tissue evidence="6">Leaf</tissue>
    </source>
</reference>
<evidence type="ECO:0000256" key="1">
    <source>
        <dbReference type="ARBA" id="ARBA00022723"/>
    </source>
</evidence>
<keyword evidence="7" id="KW-1185">Reference proteome</keyword>
<evidence type="ECO:0000256" key="3">
    <source>
        <dbReference type="SAM" id="MobiDB-lite"/>
    </source>
</evidence>
<dbReference type="PROSITE" id="PS51485">
    <property type="entry name" value="PHYTOCYANIN"/>
    <property type="match status" value="1"/>
</dbReference>